<dbReference type="InterPro" id="IPR003594">
    <property type="entry name" value="HATPase_dom"/>
</dbReference>
<dbReference type="InterPro" id="IPR000700">
    <property type="entry name" value="PAS-assoc_C"/>
</dbReference>
<dbReference type="eggNOG" id="COG4251">
    <property type="taxonomic scope" value="Bacteria"/>
</dbReference>
<evidence type="ECO:0000259" key="8">
    <source>
        <dbReference type="PROSITE" id="PS50109"/>
    </source>
</evidence>
<dbReference type="Pfam" id="PF00989">
    <property type="entry name" value="PAS"/>
    <property type="match status" value="1"/>
</dbReference>
<dbReference type="InterPro" id="IPR013767">
    <property type="entry name" value="PAS_fold"/>
</dbReference>
<dbReference type="InterPro" id="IPR003660">
    <property type="entry name" value="HAMP_dom"/>
</dbReference>
<dbReference type="GO" id="GO:0006355">
    <property type="term" value="P:regulation of DNA-templated transcription"/>
    <property type="evidence" value="ECO:0007669"/>
    <property type="project" value="InterPro"/>
</dbReference>
<dbReference type="EC" id="2.7.13.3" evidence="3"/>
<evidence type="ECO:0000259" key="9">
    <source>
        <dbReference type="PROSITE" id="PS50112"/>
    </source>
</evidence>
<dbReference type="KEGG" id="dak:DaAHT2_1961"/>
<feature type="domain" description="HAMP" evidence="11">
    <location>
        <begin position="308"/>
        <end position="361"/>
    </location>
</feature>
<dbReference type="SMART" id="SM00086">
    <property type="entry name" value="PAC"/>
    <property type="match status" value="1"/>
</dbReference>
<evidence type="ECO:0000256" key="1">
    <source>
        <dbReference type="ARBA" id="ARBA00000085"/>
    </source>
</evidence>
<dbReference type="InParanoid" id="D6Z514"/>
<dbReference type="InterPro" id="IPR036890">
    <property type="entry name" value="HATPase_C_sf"/>
</dbReference>
<keyword evidence="13" id="KW-1185">Reference proteome</keyword>
<dbReference type="PROSITE" id="PS50112">
    <property type="entry name" value="PAS"/>
    <property type="match status" value="1"/>
</dbReference>
<dbReference type="Proteomes" id="UP000001508">
    <property type="component" value="Chromosome"/>
</dbReference>
<organism evidence="12 13">
    <name type="scientific">Desulfurivibrio alkaliphilus (strain DSM 19089 / UNIQEM U267 / AHT2)</name>
    <dbReference type="NCBI Taxonomy" id="589865"/>
    <lineage>
        <taxon>Bacteria</taxon>
        <taxon>Pseudomonadati</taxon>
        <taxon>Thermodesulfobacteriota</taxon>
        <taxon>Desulfobulbia</taxon>
        <taxon>Desulfobulbales</taxon>
        <taxon>Desulfobulbaceae</taxon>
        <taxon>Desulfurivibrio</taxon>
    </lineage>
</organism>
<dbReference type="CDD" id="cd00082">
    <property type="entry name" value="HisKA"/>
    <property type="match status" value="1"/>
</dbReference>
<keyword evidence="5" id="KW-0808">Transferase</keyword>
<dbReference type="InterPro" id="IPR000014">
    <property type="entry name" value="PAS"/>
</dbReference>
<accession>D6Z514</accession>
<dbReference type="AlphaFoldDB" id="D6Z514"/>
<keyword evidence="4" id="KW-0597">Phosphoprotein</keyword>
<dbReference type="CDD" id="cd12914">
    <property type="entry name" value="PDC1_DGC_like"/>
    <property type="match status" value="1"/>
</dbReference>
<dbReference type="Gene3D" id="3.30.450.20">
    <property type="entry name" value="PAS domain"/>
    <property type="match status" value="2"/>
</dbReference>
<dbReference type="Gene3D" id="6.10.340.10">
    <property type="match status" value="1"/>
</dbReference>
<dbReference type="PROSITE" id="PS50885">
    <property type="entry name" value="HAMP"/>
    <property type="match status" value="1"/>
</dbReference>
<dbReference type="SUPFAM" id="SSF55785">
    <property type="entry name" value="PYP-like sensor domain (PAS domain)"/>
    <property type="match status" value="1"/>
</dbReference>
<dbReference type="CDD" id="cd06225">
    <property type="entry name" value="HAMP"/>
    <property type="match status" value="1"/>
</dbReference>
<dbReference type="STRING" id="589865.DaAHT2_1961"/>
<dbReference type="PROSITE" id="PS50113">
    <property type="entry name" value="PAC"/>
    <property type="match status" value="1"/>
</dbReference>
<dbReference type="InterPro" id="IPR035965">
    <property type="entry name" value="PAS-like_dom_sf"/>
</dbReference>
<reference evidence="13" key="1">
    <citation type="submission" date="2010-02" db="EMBL/GenBank/DDBJ databases">
        <title>Complete sequence of Desulfurivibrio alkaliphilus AHT2.</title>
        <authorList>
            <consortium name="US DOE Joint Genome Institute"/>
            <person name="Pitluck S."/>
            <person name="Chertkov O."/>
            <person name="Detter J.C."/>
            <person name="Han C."/>
            <person name="Tapia R."/>
            <person name="Larimer F."/>
            <person name="Land M."/>
            <person name="Hauser L."/>
            <person name="Kyrpides N."/>
            <person name="Mikhailova N."/>
            <person name="Sorokin D.Y."/>
            <person name="Muyzer G."/>
            <person name="Woyke T."/>
        </authorList>
    </citation>
    <scope>NUCLEOTIDE SEQUENCE [LARGE SCALE GENOMIC DNA]</scope>
    <source>
        <strain evidence="13">DSM 19089 / UNIQEM U267 / AHT2</strain>
    </source>
</reference>
<dbReference type="SMART" id="SM00388">
    <property type="entry name" value="HisKA"/>
    <property type="match status" value="1"/>
</dbReference>
<feature type="domain" description="PAS" evidence="9">
    <location>
        <begin position="366"/>
        <end position="407"/>
    </location>
</feature>
<dbReference type="Gene3D" id="1.10.287.130">
    <property type="match status" value="1"/>
</dbReference>
<dbReference type="EMBL" id="CP001940">
    <property type="protein sequence ID" value="ADH86639.1"/>
    <property type="molecule type" value="Genomic_DNA"/>
</dbReference>
<dbReference type="SUPFAM" id="SSF47384">
    <property type="entry name" value="Homodimeric domain of signal transducing histidine kinase"/>
    <property type="match status" value="1"/>
</dbReference>
<proteinExistence type="predicted"/>
<dbReference type="PANTHER" id="PTHR43304:SF1">
    <property type="entry name" value="PAC DOMAIN-CONTAINING PROTEIN"/>
    <property type="match status" value="1"/>
</dbReference>
<dbReference type="GO" id="GO:0016020">
    <property type="term" value="C:membrane"/>
    <property type="evidence" value="ECO:0007669"/>
    <property type="project" value="UniProtKB-SubCell"/>
</dbReference>
<dbReference type="HOGENOM" id="CLU_000445_114_21_7"/>
<comment type="catalytic activity">
    <reaction evidence="1">
        <text>ATP + protein L-histidine = ADP + protein N-phospho-L-histidine.</text>
        <dbReference type="EC" id="2.7.13.3"/>
    </reaction>
</comment>
<comment type="subcellular location">
    <subcellularLocation>
        <location evidence="2">Membrane</location>
    </subcellularLocation>
</comment>
<evidence type="ECO:0000256" key="2">
    <source>
        <dbReference type="ARBA" id="ARBA00004370"/>
    </source>
</evidence>
<evidence type="ECO:0000256" key="6">
    <source>
        <dbReference type="ARBA" id="ARBA00022777"/>
    </source>
</evidence>
<dbReference type="RefSeq" id="WP_013164162.1">
    <property type="nucleotide sequence ID" value="NC_014216.1"/>
</dbReference>
<dbReference type="CDD" id="cd00130">
    <property type="entry name" value="PAS"/>
    <property type="match status" value="1"/>
</dbReference>
<dbReference type="PRINTS" id="PR00344">
    <property type="entry name" value="BCTRLSENSOR"/>
</dbReference>
<keyword evidence="7" id="KW-0175">Coiled coil</keyword>
<keyword evidence="6 12" id="KW-0418">Kinase</keyword>
<dbReference type="SUPFAM" id="SSF158472">
    <property type="entry name" value="HAMP domain-like"/>
    <property type="match status" value="1"/>
</dbReference>
<dbReference type="SMART" id="SM00387">
    <property type="entry name" value="HATPase_c"/>
    <property type="match status" value="1"/>
</dbReference>
<evidence type="ECO:0000313" key="13">
    <source>
        <dbReference type="Proteomes" id="UP000001508"/>
    </source>
</evidence>
<evidence type="ECO:0000259" key="11">
    <source>
        <dbReference type="PROSITE" id="PS50885"/>
    </source>
</evidence>
<dbReference type="InterPro" id="IPR005467">
    <property type="entry name" value="His_kinase_dom"/>
</dbReference>
<dbReference type="InterPro" id="IPR004358">
    <property type="entry name" value="Sig_transdc_His_kin-like_C"/>
</dbReference>
<dbReference type="Pfam" id="PF02518">
    <property type="entry name" value="HATPase_c"/>
    <property type="match status" value="1"/>
</dbReference>
<name>D6Z514_DESAT</name>
<evidence type="ECO:0000313" key="12">
    <source>
        <dbReference type="EMBL" id="ADH86639.1"/>
    </source>
</evidence>
<sequence>MNHFFRSSIRNKLLLLLAVTLAPALVIITYTGHERRQEAIAEAHREAILLVDTIANQQELLAESIGTMLVTLSRLPMVECLDGEACSAFFAELLDSLPHLTNIGLFNLDGDMVASGRTVEPFNNADSRQFRQAVASGRLAAGEYSLGRITRTPSFQFALPVYDQRQHLAGVIQAGYSLELFVDTFTKAELPSQTVLGILDHQGRRLFRYPPTDKFLTGEKAPDHLWTIFSGPEPQGAMLQLDGLQRPRLIAYRQLFLPHDPAPYTIIHIAVLKEEALLASRLALWRNLQLLGGAVLAALMLIWLFSGRLLLTPLGKLVTATQRLKDGDLAVRSALPHGSDELGRLAQAFDEMAANLEEQTRRLKEAEEGYRQIFEQSQRGIFQSSQEGRFYLINPAMAKIFGYEGPEEMLLGIKNLEEQLYVQAEDRLRLWQILQQEGAVEDFEVAMRRRDGSTIWVSLCARLIHGKQGKPLYAEGSLVDITARKAAEDEIKRSNAELEQFAYAVSHDMRQPLRMVSGHLELLAKQLGPRLDDTEAQSLHFALDGARRLDQMIVALLEYSRVGRKTEPKQPLESRQALEDALLFLEPAIKEKQAEINIHGQWPEIFASRDEITRLLQNLLDNALKYHRPAALPKVEINSRISDQYWLVTVSDQGIGIEPDQQHRLFQVFSRLQSREHFPGSGVGLALCRKIVTHHGGWIRADSAGPGQGSAFTFALPLTGGAP</sequence>
<feature type="coiled-coil region" evidence="7">
    <location>
        <begin position="346"/>
        <end position="376"/>
    </location>
</feature>
<dbReference type="eggNOG" id="COG2202">
    <property type="taxonomic scope" value="Bacteria"/>
</dbReference>
<evidence type="ECO:0000259" key="10">
    <source>
        <dbReference type="PROSITE" id="PS50113"/>
    </source>
</evidence>
<dbReference type="Pfam" id="PF00512">
    <property type="entry name" value="HisKA"/>
    <property type="match status" value="1"/>
</dbReference>
<dbReference type="SUPFAM" id="SSF55874">
    <property type="entry name" value="ATPase domain of HSP90 chaperone/DNA topoisomerase II/histidine kinase"/>
    <property type="match status" value="1"/>
</dbReference>
<dbReference type="PANTHER" id="PTHR43304">
    <property type="entry name" value="PHYTOCHROME-LIKE PROTEIN CPH1"/>
    <property type="match status" value="1"/>
</dbReference>
<dbReference type="InterPro" id="IPR003661">
    <property type="entry name" value="HisK_dim/P_dom"/>
</dbReference>
<evidence type="ECO:0000256" key="5">
    <source>
        <dbReference type="ARBA" id="ARBA00022679"/>
    </source>
</evidence>
<feature type="domain" description="Histidine kinase" evidence="8">
    <location>
        <begin position="504"/>
        <end position="720"/>
    </location>
</feature>
<dbReference type="GO" id="GO:0000155">
    <property type="term" value="F:phosphorelay sensor kinase activity"/>
    <property type="evidence" value="ECO:0007669"/>
    <property type="project" value="InterPro"/>
</dbReference>
<gene>
    <name evidence="12" type="ordered locus">DaAHT2_1961</name>
</gene>
<dbReference type="InterPro" id="IPR052162">
    <property type="entry name" value="Sensor_kinase/Photoreceptor"/>
</dbReference>
<dbReference type="PROSITE" id="PS50109">
    <property type="entry name" value="HIS_KIN"/>
    <property type="match status" value="1"/>
</dbReference>
<dbReference type="OrthoDB" id="9795133at2"/>
<dbReference type="eggNOG" id="COG2770">
    <property type="taxonomic scope" value="Bacteria"/>
</dbReference>
<feature type="domain" description="PAC" evidence="10">
    <location>
        <begin position="441"/>
        <end position="493"/>
    </location>
</feature>
<evidence type="ECO:0000256" key="4">
    <source>
        <dbReference type="ARBA" id="ARBA00022553"/>
    </source>
</evidence>
<dbReference type="SMART" id="SM00304">
    <property type="entry name" value="HAMP"/>
    <property type="match status" value="1"/>
</dbReference>
<dbReference type="InterPro" id="IPR036097">
    <property type="entry name" value="HisK_dim/P_sf"/>
</dbReference>
<dbReference type="NCBIfam" id="TIGR00229">
    <property type="entry name" value="sensory_box"/>
    <property type="match status" value="1"/>
</dbReference>
<dbReference type="Gene3D" id="3.30.565.10">
    <property type="entry name" value="Histidine kinase-like ATPase, C-terminal domain"/>
    <property type="match status" value="1"/>
</dbReference>
<dbReference type="Pfam" id="PF00672">
    <property type="entry name" value="HAMP"/>
    <property type="match status" value="1"/>
</dbReference>
<dbReference type="InterPro" id="IPR001610">
    <property type="entry name" value="PAC"/>
</dbReference>
<evidence type="ECO:0000256" key="3">
    <source>
        <dbReference type="ARBA" id="ARBA00012438"/>
    </source>
</evidence>
<protein>
    <recommendedName>
        <fullName evidence="3">histidine kinase</fullName>
        <ecNumber evidence="3">2.7.13.3</ecNumber>
    </recommendedName>
</protein>
<evidence type="ECO:0000256" key="7">
    <source>
        <dbReference type="SAM" id="Coils"/>
    </source>
</evidence>